<comment type="caution">
    <text evidence="1">The sequence shown here is derived from an EMBL/GenBank/DDBJ whole genome shotgun (WGS) entry which is preliminary data.</text>
</comment>
<evidence type="ECO:0008006" key="3">
    <source>
        <dbReference type="Google" id="ProtNLM"/>
    </source>
</evidence>
<reference evidence="1" key="1">
    <citation type="journal article" date="2023" name="G3 (Bethesda)">
        <title>Whole genome assemblies of Zophobas morio and Tenebrio molitor.</title>
        <authorList>
            <person name="Kaur S."/>
            <person name="Stinson S.A."/>
            <person name="diCenzo G.C."/>
        </authorList>
    </citation>
    <scope>NUCLEOTIDE SEQUENCE</scope>
    <source>
        <strain evidence="1">QUZm001</strain>
    </source>
</reference>
<name>A0AA38HXV7_9CUCU</name>
<organism evidence="1 2">
    <name type="scientific">Zophobas morio</name>
    <dbReference type="NCBI Taxonomy" id="2755281"/>
    <lineage>
        <taxon>Eukaryota</taxon>
        <taxon>Metazoa</taxon>
        <taxon>Ecdysozoa</taxon>
        <taxon>Arthropoda</taxon>
        <taxon>Hexapoda</taxon>
        <taxon>Insecta</taxon>
        <taxon>Pterygota</taxon>
        <taxon>Neoptera</taxon>
        <taxon>Endopterygota</taxon>
        <taxon>Coleoptera</taxon>
        <taxon>Polyphaga</taxon>
        <taxon>Cucujiformia</taxon>
        <taxon>Tenebrionidae</taxon>
        <taxon>Zophobas</taxon>
    </lineage>
</organism>
<dbReference type="EMBL" id="JALNTZ010000007">
    <property type="protein sequence ID" value="KAJ3646483.1"/>
    <property type="molecule type" value="Genomic_DNA"/>
</dbReference>
<accession>A0AA38HXV7</accession>
<proteinExistence type="predicted"/>
<dbReference type="AlphaFoldDB" id="A0AA38HXV7"/>
<keyword evidence="2" id="KW-1185">Reference proteome</keyword>
<evidence type="ECO:0000313" key="2">
    <source>
        <dbReference type="Proteomes" id="UP001168821"/>
    </source>
</evidence>
<sequence length="168" mass="19224">MVFGMSEKAAGIKFRLGEHEISLDRDVDYLGMVLNREVRLRHIFGRVVKALSVLLPNIKGPRASKRRVMCNAIQANVMYGAEIWVGAIKTRMCKEMLSSTQWQMALRVCSAYCTVSEKALQVVAGQIAIHLLTLERENIQKEKRRSWRDNIEIRGKKANDKYMANRVT</sequence>
<dbReference type="Proteomes" id="UP001168821">
    <property type="component" value="Unassembled WGS sequence"/>
</dbReference>
<gene>
    <name evidence="1" type="ORF">Zmor_024069</name>
</gene>
<protein>
    <recommendedName>
        <fullName evidence="3">Reverse transcriptase domain-containing protein</fullName>
    </recommendedName>
</protein>
<evidence type="ECO:0000313" key="1">
    <source>
        <dbReference type="EMBL" id="KAJ3646483.1"/>
    </source>
</evidence>